<evidence type="ECO:0000259" key="2">
    <source>
        <dbReference type="Pfam" id="PF13472"/>
    </source>
</evidence>
<dbReference type="InterPro" id="IPR036514">
    <property type="entry name" value="SGNH_hydro_sf"/>
</dbReference>
<sequence>MFAFTAKKIKNALALGLIAMGTFTSVSSFAATSTKECKILVMGDSLSAAYGLAKEQGWVTLMETRLDQKFPHCAVVNASVSGETTAGGKTRLPALLKQHKPTHMILELGANDGLRGLSLDTMKDNLTNMLVAARRNETQAVLIGMMIPSNYGPAYARRFSDTFADVARKQKVPLVPFMLDGFALDPTAFQADGIHPNAGAQPKILENIWPTFSATLK</sequence>
<accession>A0ABT1XJW2</accession>
<feature type="chain" id="PRO_5046979171" evidence="1">
    <location>
        <begin position="31"/>
        <end position="217"/>
    </location>
</feature>
<dbReference type="Gene3D" id="3.40.50.1110">
    <property type="entry name" value="SGNH hydrolase"/>
    <property type="match status" value="1"/>
</dbReference>
<gene>
    <name evidence="3" type="ORF">NSP04_13065</name>
</gene>
<name>A0ABT1XJW2_9BURK</name>
<comment type="caution">
    <text evidence="3">The sequence shown here is derived from an EMBL/GenBank/DDBJ whole genome shotgun (WGS) entry which is preliminary data.</text>
</comment>
<organism evidence="3 4">
    <name type="scientific">Limnobacter parvus</name>
    <dbReference type="NCBI Taxonomy" id="2939690"/>
    <lineage>
        <taxon>Bacteria</taxon>
        <taxon>Pseudomonadati</taxon>
        <taxon>Pseudomonadota</taxon>
        <taxon>Betaproteobacteria</taxon>
        <taxon>Burkholderiales</taxon>
        <taxon>Burkholderiaceae</taxon>
        <taxon>Limnobacter</taxon>
    </lineage>
</organism>
<dbReference type="PANTHER" id="PTHR30383">
    <property type="entry name" value="THIOESTERASE 1/PROTEASE 1/LYSOPHOSPHOLIPASE L1"/>
    <property type="match status" value="1"/>
</dbReference>
<dbReference type="InterPro" id="IPR013830">
    <property type="entry name" value="SGNH_hydro"/>
</dbReference>
<protein>
    <submittedName>
        <fullName evidence="3">Arylesterase</fullName>
    </submittedName>
</protein>
<dbReference type="CDD" id="cd01822">
    <property type="entry name" value="Lysophospholipase_L1_like"/>
    <property type="match status" value="1"/>
</dbReference>
<evidence type="ECO:0000313" key="4">
    <source>
        <dbReference type="Proteomes" id="UP001165267"/>
    </source>
</evidence>
<dbReference type="RefSeq" id="WP_257512797.1">
    <property type="nucleotide sequence ID" value="NZ_JANKHG010000026.1"/>
</dbReference>
<evidence type="ECO:0000256" key="1">
    <source>
        <dbReference type="SAM" id="SignalP"/>
    </source>
</evidence>
<dbReference type="InterPro" id="IPR051532">
    <property type="entry name" value="Ester_Hydrolysis_Enzymes"/>
</dbReference>
<reference evidence="3" key="1">
    <citation type="submission" date="2022-07" db="EMBL/GenBank/DDBJ databases">
        <authorList>
            <person name="Xamxidin M."/>
        </authorList>
    </citation>
    <scope>NUCLEOTIDE SEQUENCE</scope>
    <source>
        <strain evidence="3">YS8-69</strain>
    </source>
</reference>
<dbReference type="SUPFAM" id="SSF52266">
    <property type="entry name" value="SGNH hydrolase"/>
    <property type="match status" value="1"/>
</dbReference>
<dbReference type="Proteomes" id="UP001165267">
    <property type="component" value="Unassembled WGS sequence"/>
</dbReference>
<evidence type="ECO:0000313" key="3">
    <source>
        <dbReference type="EMBL" id="MCR2747577.1"/>
    </source>
</evidence>
<feature type="signal peptide" evidence="1">
    <location>
        <begin position="1"/>
        <end position="30"/>
    </location>
</feature>
<keyword evidence="4" id="KW-1185">Reference proteome</keyword>
<keyword evidence="1" id="KW-0732">Signal</keyword>
<proteinExistence type="predicted"/>
<feature type="domain" description="SGNH hydrolase-type esterase" evidence="2">
    <location>
        <begin position="41"/>
        <end position="198"/>
    </location>
</feature>
<dbReference type="Pfam" id="PF13472">
    <property type="entry name" value="Lipase_GDSL_2"/>
    <property type="match status" value="1"/>
</dbReference>
<dbReference type="PANTHER" id="PTHR30383:SF24">
    <property type="entry name" value="THIOESTERASE 1_PROTEASE 1_LYSOPHOSPHOLIPASE L1"/>
    <property type="match status" value="1"/>
</dbReference>
<dbReference type="EMBL" id="JANKHG010000026">
    <property type="protein sequence ID" value="MCR2747577.1"/>
    <property type="molecule type" value="Genomic_DNA"/>
</dbReference>